<keyword evidence="4" id="KW-1185">Reference proteome</keyword>
<comment type="caution">
    <text evidence="3">The sequence shown here is derived from an EMBL/GenBank/DDBJ whole genome shotgun (WGS) entry which is preliminary data.</text>
</comment>
<protein>
    <recommendedName>
        <fullName evidence="2">PEGA domain-containing protein</fullName>
    </recommendedName>
</protein>
<dbReference type="InterPro" id="IPR013229">
    <property type="entry name" value="PEGA"/>
</dbReference>
<dbReference type="RefSeq" id="WP_104830807.1">
    <property type="nucleotide sequence ID" value="NZ_PJCH01000011.1"/>
</dbReference>
<feature type="domain" description="PEGA" evidence="2">
    <location>
        <begin position="31"/>
        <end position="83"/>
    </location>
</feature>
<accession>A0A2S7K2G3</accession>
<proteinExistence type="predicted"/>
<organism evidence="3 4">
    <name type="scientific">Hyphococcus luteus</name>
    <dbReference type="NCBI Taxonomy" id="2058213"/>
    <lineage>
        <taxon>Bacteria</taxon>
        <taxon>Pseudomonadati</taxon>
        <taxon>Pseudomonadota</taxon>
        <taxon>Alphaproteobacteria</taxon>
        <taxon>Parvularculales</taxon>
        <taxon>Parvularculaceae</taxon>
        <taxon>Hyphococcus</taxon>
    </lineage>
</organism>
<evidence type="ECO:0000313" key="3">
    <source>
        <dbReference type="EMBL" id="PQA86689.1"/>
    </source>
</evidence>
<reference evidence="3 4" key="1">
    <citation type="submission" date="2017-12" db="EMBL/GenBank/DDBJ databases">
        <authorList>
            <person name="Hurst M.R.H."/>
        </authorList>
    </citation>
    <scope>NUCLEOTIDE SEQUENCE [LARGE SCALE GENOMIC DNA]</scope>
    <source>
        <strain evidence="3 4">SY-3-19</strain>
    </source>
</reference>
<keyword evidence="1" id="KW-0732">Signal</keyword>
<dbReference type="EMBL" id="PJCH01000011">
    <property type="protein sequence ID" value="PQA86689.1"/>
    <property type="molecule type" value="Genomic_DNA"/>
</dbReference>
<dbReference type="AlphaFoldDB" id="A0A2S7K2G3"/>
<evidence type="ECO:0000313" key="4">
    <source>
        <dbReference type="Proteomes" id="UP000239504"/>
    </source>
</evidence>
<evidence type="ECO:0000259" key="2">
    <source>
        <dbReference type="Pfam" id="PF08308"/>
    </source>
</evidence>
<evidence type="ECO:0000256" key="1">
    <source>
        <dbReference type="SAM" id="SignalP"/>
    </source>
</evidence>
<sequence>MRILAVLALVPALLATSGCMTLGGIGDGARQVTVNTEPAGALLAIDGAGECETPCKVKLDGPRRARLAKAGFVTRIITLTPDRRSLTVPMELAAATDDVDAVALPSLD</sequence>
<gene>
    <name evidence="3" type="ORF">CW354_14425</name>
</gene>
<dbReference type="Pfam" id="PF08308">
    <property type="entry name" value="PEGA"/>
    <property type="match status" value="1"/>
</dbReference>
<dbReference type="PROSITE" id="PS51257">
    <property type="entry name" value="PROKAR_LIPOPROTEIN"/>
    <property type="match status" value="1"/>
</dbReference>
<name>A0A2S7K2G3_9PROT</name>
<feature type="chain" id="PRO_5015404982" description="PEGA domain-containing protein" evidence="1">
    <location>
        <begin position="23"/>
        <end position="108"/>
    </location>
</feature>
<feature type="signal peptide" evidence="1">
    <location>
        <begin position="1"/>
        <end position="22"/>
    </location>
</feature>
<dbReference type="Proteomes" id="UP000239504">
    <property type="component" value="Unassembled WGS sequence"/>
</dbReference>
<dbReference type="OrthoDB" id="272812at2"/>